<comment type="caution">
    <text evidence="2">The sequence shown here is derived from an EMBL/GenBank/DDBJ whole genome shotgun (WGS) entry which is preliminary data.</text>
</comment>
<evidence type="ECO:0000256" key="1">
    <source>
        <dbReference type="SAM" id="Phobius"/>
    </source>
</evidence>
<dbReference type="Proteomes" id="UP001158297">
    <property type="component" value="Unassembled WGS sequence"/>
</dbReference>
<dbReference type="RefSeq" id="WP_279860405.1">
    <property type="nucleotide sequence ID" value="NZ_JAODZU010000018.1"/>
</dbReference>
<name>A0AA42L455_9BURK</name>
<organism evidence="2 3">
    <name type="scientific">Comamonas aquatica</name>
    <dbReference type="NCBI Taxonomy" id="225991"/>
    <lineage>
        <taxon>Bacteria</taxon>
        <taxon>Pseudomonadati</taxon>
        <taxon>Pseudomonadota</taxon>
        <taxon>Betaproteobacteria</taxon>
        <taxon>Burkholderiales</taxon>
        <taxon>Comamonadaceae</taxon>
        <taxon>Comamonas</taxon>
    </lineage>
</organism>
<dbReference type="AlphaFoldDB" id="A0AA42L455"/>
<keyword evidence="1" id="KW-0812">Transmembrane</keyword>
<protein>
    <submittedName>
        <fullName evidence="2">Lysis system i-spanin subunit Rz</fullName>
    </submittedName>
</protein>
<feature type="transmembrane region" description="Helical" evidence="1">
    <location>
        <begin position="12"/>
        <end position="29"/>
    </location>
</feature>
<gene>
    <name evidence="2" type="ORF">N7330_14500</name>
</gene>
<dbReference type="Pfam" id="PF03245">
    <property type="entry name" value="Phage_lysis"/>
    <property type="match status" value="1"/>
</dbReference>
<evidence type="ECO:0000313" key="2">
    <source>
        <dbReference type="EMBL" id="MDH0364250.1"/>
    </source>
</evidence>
<keyword evidence="1" id="KW-0472">Membrane</keyword>
<keyword evidence="1" id="KW-1133">Transmembrane helix</keyword>
<dbReference type="EMBL" id="JAODZU010000018">
    <property type="protein sequence ID" value="MDH0364250.1"/>
    <property type="molecule type" value="Genomic_DNA"/>
</dbReference>
<proteinExistence type="predicted"/>
<sequence length="186" mass="19711">MKTQAKELLADALLYTVLLAAGGFAGIFYESRNAAVAAKQELQDLQRRTAITTAWLRGERTASETRMQAQISALQSQLSQEQGQANEKHHTHVAGVRAGTVSVRVPIVPASCQSSGLPGAGVSSAEPAAAHAQLDPAAAADLATITHEGDASIRDLNYCIAQYNAVKDAHDTWRLKLEGMAHAQTP</sequence>
<dbReference type="GO" id="GO:0044659">
    <property type="term" value="P:viral release from host cell by cytolysis"/>
    <property type="evidence" value="ECO:0007669"/>
    <property type="project" value="InterPro"/>
</dbReference>
<dbReference type="InterPro" id="IPR004929">
    <property type="entry name" value="I-spanin"/>
</dbReference>
<accession>A0AA42L455</accession>
<evidence type="ECO:0000313" key="3">
    <source>
        <dbReference type="Proteomes" id="UP001158297"/>
    </source>
</evidence>
<reference evidence="2" key="1">
    <citation type="submission" date="2022-09" db="EMBL/GenBank/DDBJ databases">
        <title>Intensive care unit water sources are persistently colonized with multi-drug resistant bacteria and are the site of extensive horizontal gene transfer of antibiotic resistance genes.</title>
        <authorList>
            <person name="Diorio-Toth L."/>
        </authorList>
    </citation>
    <scope>NUCLEOTIDE SEQUENCE</scope>
    <source>
        <strain evidence="2">GD04130</strain>
    </source>
</reference>